<accession>A0A401GF67</accession>
<dbReference type="GeneID" id="38777743"/>
<evidence type="ECO:0000313" key="2">
    <source>
        <dbReference type="EMBL" id="GBE80826.1"/>
    </source>
</evidence>
<feature type="compositionally biased region" description="Basic residues" evidence="1">
    <location>
        <begin position="68"/>
        <end position="85"/>
    </location>
</feature>
<evidence type="ECO:0000313" key="3">
    <source>
        <dbReference type="Proteomes" id="UP000287166"/>
    </source>
</evidence>
<reference evidence="2 3" key="1">
    <citation type="journal article" date="2018" name="Sci. Rep.">
        <title>Genome sequence of the cauliflower mushroom Sparassis crispa (Hanabiratake) and its association with beneficial usage.</title>
        <authorList>
            <person name="Kiyama R."/>
            <person name="Furutani Y."/>
            <person name="Kawaguchi K."/>
            <person name="Nakanishi T."/>
        </authorList>
    </citation>
    <scope>NUCLEOTIDE SEQUENCE [LARGE SCALE GENOMIC DNA]</scope>
</reference>
<protein>
    <submittedName>
        <fullName evidence="2">Uncharacterized protein</fullName>
    </submittedName>
</protein>
<dbReference type="Proteomes" id="UP000287166">
    <property type="component" value="Unassembled WGS sequence"/>
</dbReference>
<sequence>MAAATLTLSLTPVSSSSVPPIHHYPSTPLVQFPPPLPSLRRPLRERCGFNLRIKTTFTQPEHTAPRSQKGHIQPHRNNLPRRRKGAKRTIFHEEEHVAEAAVVAPTREPPKVVDRCVQDIIPGLSIAFNTGLRSDATQLLAEGYTHVVDVCYPADDAHEFVAGSIEHALEGRLQRLCLTLPSSARVDDISQRAGLALTDQQLRASRDFLGQTLPYASASQTSGGDVRILVATPSLRTTDAMCIAGCYLAFVSGKSVETVLRYIDEEESVLSVWKGEVSEDEAERAERIARLWSWLSSVRR</sequence>
<dbReference type="OrthoDB" id="2913041at2759"/>
<feature type="region of interest" description="Disordered" evidence="1">
    <location>
        <begin position="56"/>
        <end position="85"/>
    </location>
</feature>
<gene>
    <name evidence="2" type="ORF">SCP_0305460</name>
</gene>
<organism evidence="2 3">
    <name type="scientific">Sparassis crispa</name>
    <dbReference type="NCBI Taxonomy" id="139825"/>
    <lineage>
        <taxon>Eukaryota</taxon>
        <taxon>Fungi</taxon>
        <taxon>Dikarya</taxon>
        <taxon>Basidiomycota</taxon>
        <taxon>Agaricomycotina</taxon>
        <taxon>Agaricomycetes</taxon>
        <taxon>Polyporales</taxon>
        <taxon>Sparassidaceae</taxon>
        <taxon>Sparassis</taxon>
    </lineage>
</organism>
<dbReference type="EMBL" id="BFAD01000003">
    <property type="protein sequence ID" value="GBE80826.1"/>
    <property type="molecule type" value="Genomic_DNA"/>
</dbReference>
<proteinExistence type="predicted"/>
<dbReference type="RefSeq" id="XP_027611739.1">
    <property type="nucleotide sequence ID" value="XM_027755938.1"/>
</dbReference>
<keyword evidence="3" id="KW-1185">Reference proteome</keyword>
<evidence type="ECO:0000256" key="1">
    <source>
        <dbReference type="SAM" id="MobiDB-lite"/>
    </source>
</evidence>
<name>A0A401GF67_9APHY</name>
<dbReference type="InParanoid" id="A0A401GF67"/>
<comment type="caution">
    <text evidence="2">The sequence shown here is derived from an EMBL/GenBank/DDBJ whole genome shotgun (WGS) entry which is preliminary data.</text>
</comment>
<dbReference type="AlphaFoldDB" id="A0A401GF67"/>